<evidence type="ECO:0000256" key="8">
    <source>
        <dbReference type="ARBA" id="ARBA00023136"/>
    </source>
</evidence>
<keyword evidence="5 10" id="KW-0802">TPR repeat</keyword>
<gene>
    <name evidence="14" type="primary">FGENESH: predicted gene_9.508</name>
    <name evidence="14" type="ORF">BN2166_0051620</name>
</gene>
<feature type="compositionally biased region" description="Basic and acidic residues" evidence="11">
    <location>
        <begin position="80"/>
        <end position="91"/>
    </location>
</feature>
<evidence type="ECO:0000256" key="9">
    <source>
        <dbReference type="ARBA" id="ARBA00038030"/>
    </source>
</evidence>
<dbReference type="GO" id="GO:0008320">
    <property type="term" value="F:protein transmembrane transporter activity"/>
    <property type="evidence" value="ECO:0007669"/>
    <property type="project" value="TreeGrafter"/>
</dbReference>
<dbReference type="PROSITE" id="PS50005">
    <property type="entry name" value="TPR"/>
    <property type="match status" value="5"/>
</dbReference>
<dbReference type="Pfam" id="PF04719">
    <property type="entry name" value="TAFII28"/>
    <property type="match status" value="1"/>
</dbReference>
<feature type="transmembrane region" description="Helical" evidence="12">
    <location>
        <begin position="25"/>
        <end position="43"/>
    </location>
</feature>
<dbReference type="GO" id="GO:0046982">
    <property type="term" value="F:protein heterodimerization activity"/>
    <property type="evidence" value="ECO:0007669"/>
    <property type="project" value="InterPro"/>
</dbReference>
<feature type="repeat" description="TPR" evidence="10">
    <location>
        <begin position="419"/>
        <end position="452"/>
    </location>
</feature>
<dbReference type="GO" id="GO:0030150">
    <property type="term" value="P:protein import into mitochondrial matrix"/>
    <property type="evidence" value="ECO:0007669"/>
    <property type="project" value="TreeGrafter"/>
</dbReference>
<dbReference type="SMART" id="SM00028">
    <property type="entry name" value="TPR"/>
    <property type="match status" value="8"/>
</dbReference>
<protein>
    <submittedName>
        <fullName evidence="14">BY PROTMAP: gi|342321232|gb|EGU13166.1| ADP/ATP carrier receptor [Rhodotorula glutinis ATCC 204091]</fullName>
    </submittedName>
</protein>
<keyword evidence="14" id="KW-0675">Receptor</keyword>
<dbReference type="GO" id="GO:0005634">
    <property type="term" value="C:nucleus"/>
    <property type="evidence" value="ECO:0007669"/>
    <property type="project" value="InterPro"/>
</dbReference>
<keyword evidence="7" id="KW-0496">Mitochondrion</keyword>
<evidence type="ECO:0000313" key="15">
    <source>
        <dbReference type="Proteomes" id="UP000199069"/>
    </source>
</evidence>
<dbReference type="PANTHER" id="PTHR46208:SF1">
    <property type="entry name" value="MITOCHONDRIAL IMPORT RECEPTOR SUBUNIT TOM70"/>
    <property type="match status" value="1"/>
</dbReference>
<feature type="domain" description="TAFII28-like protein" evidence="13">
    <location>
        <begin position="733"/>
        <end position="814"/>
    </location>
</feature>
<dbReference type="InterPro" id="IPR009072">
    <property type="entry name" value="Histone-fold"/>
</dbReference>
<dbReference type="GO" id="GO:0030943">
    <property type="term" value="F:mitochondrion targeting sequence binding"/>
    <property type="evidence" value="ECO:0007669"/>
    <property type="project" value="TreeGrafter"/>
</dbReference>
<feature type="repeat" description="TPR" evidence="10">
    <location>
        <begin position="453"/>
        <end position="486"/>
    </location>
</feature>
<dbReference type="Gene3D" id="1.25.40.10">
    <property type="entry name" value="Tetratricopeptide repeat domain"/>
    <property type="match status" value="2"/>
</dbReference>
<evidence type="ECO:0000313" key="14">
    <source>
        <dbReference type="EMBL" id="CTR09301.1"/>
    </source>
</evidence>
<dbReference type="GO" id="GO:0006367">
    <property type="term" value="P:transcription initiation at RNA polymerase II promoter"/>
    <property type="evidence" value="ECO:0007669"/>
    <property type="project" value="InterPro"/>
</dbReference>
<feature type="compositionally biased region" description="Basic and acidic residues" evidence="11">
    <location>
        <begin position="54"/>
        <end position="70"/>
    </location>
</feature>
<evidence type="ECO:0000256" key="2">
    <source>
        <dbReference type="ARBA" id="ARBA00022692"/>
    </source>
</evidence>
<organism evidence="14 15">
    <name type="scientific">Rhodotorula toruloides</name>
    <name type="common">Yeast</name>
    <name type="synonym">Rhodosporidium toruloides</name>
    <dbReference type="NCBI Taxonomy" id="5286"/>
    <lineage>
        <taxon>Eukaryota</taxon>
        <taxon>Fungi</taxon>
        <taxon>Dikarya</taxon>
        <taxon>Basidiomycota</taxon>
        <taxon>Pucciniomycotina</taxon>
        <taxon>Microbotryomycetes</taxon>
        <taxon>Sporidiobolales</taxon>
        <taxon>Sporidiobolaceae</taxon>
        <taxon>Rhodotorula</taxon>
    </lineage>
</organism>
<dbReference type="AlphaFoldDB" id="A0A0K3CQ54"/>
<dbReference type="EMBL" id="CWKI01000009">
    <property type="protein sequence ID" value="CTR09301.1"/>
    <property type="molecule type" value="Genomic_DNA"/>
</dbReference>
<evidence type="ECO:0000256" key="5">
    <source>
        <dbReference type="ARBA" id="ARBA00022803"/>
    </source>
</evidence>
<feature type="repeat" description="TPR" evidence="10">
    <location>
        <begin position="117"/>
        <end position="150"/>
    </location>
</feature>
<dbReference type="Proteomes" id="UP000199069">
    <property type="component" value="Unassembled WGS sequence"/>
</dbReference>
<feature type="region of interest" description="Disordered" evidence="11">
    <location>
        <begin position="589"/>
        <end position="705"/>
    </location>
</feature>
<dbReference type="CDD" id="cd08048">
    <property type="entry name" value="HFD_TAF11"/>
    <property type="match status" value="1"/>
</dbReference>
<proteinExistence type="inferred from homology"/>
<dbReference type="SUPFAM" id="SSF47113">
    <property type="entry name" value="Histone-fold"/>
    <property type="match status" value="1"/>
</dbReference>
<comment type="similarity">
    <text evidence="9">Belongs to the Tom70 family.</text>
</comment>
<evidence type="ECO:0000256" key="1">
    <source>
        <dbReference type="ARBA" id="ARBA00004572"/>
    </source>
</evidence>
<dbReference type="Gene3D" id="1.10.20.10">
    <property type="entry name" value="Histone, subunit A"/>
    <property type="match status" value="1"/>
</dbReference>
<feature type="compositionally biased region" description="Basic residues" evidence="11">
    <location>
        <begin position="605"/>
        <end position="619"/>
    </location>
</feature>
<feature type="repeat" description="TPR" evidence="10">
    <location>
        <begin position="351"/>
        <end position="384"/>
    </location>
</feature>
<evidence type="ECO:0000256" key="3">
    <source>
        <dbReference type="ARBA" id="ARBA00022737"/>
    </source>
</evidence>
<dbReference type="SUPFAM" id="SSF48452">
    <property type="entry name" value="TPR-like"/>
    <property type="match status" value="1"/>
</dbReference>
<dbReference type="GO" id="GO:0005741">
    <property type="term" value="C:mitochondrial outer membrane"/>
    <property type="evidence" value="ECO:0007669"/>
    <property type="project" value="UniProtKB-SubCell"/>
</dbReference>
<sequence>MASNAQAAQTTSSSLSLWFQQHRRAVLITAGVVALSAAGTLYYTQSNSQHARRAREQARDAANKAADKAKKERKQKKAKQPGEGKPDAKSADDDDDPLKLTASDIEVMDPETRSKTALALKARGNKLYSAKQYQEAIDYYTKAIQCEEQAVFYSNRAACYTNLNQLDKVVEDCSNALRLDPQYIKALNRRATAREQLGDAENLYLSLCDFTASAILDNFSTSSTTDSVERVMKQLATQKAQDILSTREPRLPSPTFITAYLTAFRTRPPPSLPANPSQGDRTLQLAYDALDAKDFTHAFTFFNESIKQGISTPAGKAEALNMRATFKFIMSDAEGALVDLDEATTVQPDSAQSWVKKASVHMELGRPEDAMKDFDRALEIDPNNADVFYHRGQVFFITGEFDRAIAEYRRSSELDPAFIFSHIQLAVAQYKSGSTEKALHQFRRLIEKNPESAEVYNYYGELLLDQQKFPEAVNAFDKSIELAKNKHLRNVLPMVNKALAIFQHRQDFATAESICREAVDIDPQCDVGVATLAQLLLQQNKVHDAADMFAKSAEMARTEPELVNALTYENATRAQIAFLKNYPLQADRRTASNAGSPPPSSAPPKPKKPRAPRTKKPKKGTTAGGDAGSPPPYGSAAASPVGASSPPAYADSPAAFGGGGKRERSASVVDGVGKGKERAGTVGADGEAQGAGQIVTGPDGEEQDAEDEVFEFSDDEFGSNQREVAKQKEDLRVLLEHFDEQQMDRYEAYRRSGLTKSSVRKLVNQVLQQSVSPSILTVVRGFAKVFVGEIVEKARSVSQHPGPLTPRDLREAYRLYLEEHEGAGAGGSTQRKKLFVK</sequence>
<keyword evidence="2 12" id="KW-0812">Transmembrane</keyword>
<dbReference type="GO" id="GO:0045039">
    <property type="term" value="P:protein insertion into mitochondrial inner membrane"/>
    <property type="evidence" value="ECO:0007669"/>
    <property type="project" value="TreeGrafter"/>
</dbReference>
<dbReference type="PROSITE" id="PS50293">
    <property type="entry name" value="TPR_REGION"/>
    <property type="match status" value="2"/>
</dbReference>
<name>A0A0K3CQ54_RHOTO</name>
<feature type="compositionally biased region" description="Low complexity" evidence="11">
    <location>
        <begin position="634"/>
        <end position="655"/>
    </location>
</feature>
<dbReference type="InterPro" id="IPR011990">
    <property type="entry name" value="TPR-like_helical_dom_sf"/>
</dbReference>
<feature type="region of interest" description="Disordered" evidence="11">
    <location>
        <begin position="45"/>
        <end position="105"/>
    </location>
</feature>
<evidence type="ECO:0000256" key="7">
    <source>
        <dbReference type="ARBA" id="ARBA00023128"/>
    </source>
</evidence>
<comment type="subcellular location">
    <subcellularLocation>
        <location evidence="1">Mitochondrion outer membrane</location>
        <topology evidence="1">Single-pass membrane protein</topology>
    </subcellularLocation>
</comment>
<dbReference type="STRING" id="5286.A0A0K3CQ54"/>
<feature type="repeat" description="TPR" evidence="10">
    <location>
        <begin position="385"/>
        <end position="418"/>
    </location>
</feature>
<evidence type="ECO:0000256" key="6">
    <source>
        <dbReference type="ARBA" id="ARBA00022989"/>
    </source>
</evidence>
<keyword evidence="4" id="KW-1000">Mitochondrion outer membrane</keyword>
<evidence type="ECO:0000256" key="4">
    <source>
        <dbReference type="ARBA" id="ARBA00022787"/>
    </source>
</evidence>
<dbReference type="Pfam" id="PF13432">
    <property type="entry name" value="TPR_16"/>
    <property type="match status" value="1"/>
</dbReference>
<keyword evidence="8 12" id="KW-0472">Membrane</keyword>
<keyword evidence="15" id="KW-1185">Reference proteome</keyword>
<keyword evidence="3" id="KW-0677">Repeat</keyword>
<dbReference type="Pfam" id="PF13414">
    <property type="entry name" value="TPR_11"/>
    <property type="match status" value="1"/>
</dbReference>
<evidence type="ECO:0000256" key="11">
    <source>
        <dbReference type="SAM" id="MobiDB-lite"/>
    </source>
</evidence>
<evidence type="ECO:0000259" key="13">
    <source>
        <dbReference type="Pfam" id="PF04719"/>
    </source>
</evidence>
<reference evidence="14 15" key="1">
    <citation type="submission" date="2015-07" db="EMBL/GenBank/DDBJ databases">
        <authorList>
            <person name="Cajimat M.N.B."/>
            <person name="Milazzo M.L."/>
            <person name="Fulhorst C.F."/>
        </authorList>
    </citation>
    <scope>NUCLEOTIDE SEQUENCE [LARGE SCALE GENOMIC DNA]</scope>
    <source>
        <strain evidence="14">Single colony</strain>
    </source>
</reference>
<dbReference type="InterPro" id="IPR019734">
    <property type="entry name" value="TPR_rpt"/>
</dbReference>
<dbReference type="Pfam" id="PF00515">
    <property type="entry name" value="TPR_1"/>
    <property type="match status" value="1"/>
</dbReference>
<accession>A0A0K3CQ54</accession>
<dbReference type="PANTHER" id="PTHR46208">
    <property type="entry name" value="MITOCHONDRIAL IMPORT RECEPTOR SUBUNIT TOM70"/>
    <property type="match status" value="1"/>
</dbReference>
<keyword evidence="6 12" id="KW-1133">Transmembrane helix</keyword>
<evidence type="ECO:0000256" key="10">
    <source>
        <dbReference type="PROSITE-ProRule" id="PRU00339"/>
    </source>
</evidence>
<dbReference type="InterPro" id="IPR006809">
    <property type="entry name" value="TAFII28_dom"/>
</dbReference>
<evidence type="ECO:0000256" key="12">
    <source>
        <dbReference type="SAM" id="Phobius"/>
    </source>
</evidence>